<dbReference type="Gene3D" id="1.20.1600.10">
    <property type="entry name" value="Outer membrane efflux proteins (OEP)"/>
    <property type="match status" value="1"/>
</dbReference>
<organism evidence="3 4">
    <name type="scientific">Pararhodospirillum photometricum DSM 122</name>
    <dbReference type="NCBI Taxonomy" id="1150469"/>
    <lineage>
        <taxon>Bacteria</taxon>
        <taxon>Pseudomonadati</taxon>
        <taxon>Pseudomonadota</taxon>
        <taxon>Alphaproteobacteria</taxon>
        <taxon>Rhodospirillales</taxon>
        <taxon>Rhodospirillaceae</taxon>
        <taxon>Pararhodospirillum</taxon>
    </lineage>
</organism>
<dbReference type="AlphaFoldDB" id="H6SMW7"/>
<evidence type="ECO:0000256" key="2">
    <source>
        <dbReference type="SAM" id="SignalP"/>
    </source>
</evidence>
<protein>
    <submittedName>
        <fullName evidence="3">Outer membrane protein</fullName>
    </submittedName>
</protein>
<dbReference type="EMBL" id="HE663493">
    <property type="protein sequence ID" value="CCG09252.1"/>
    <property type="molecule type" value="Genomic_DNA"/>
</dbReference>
<dbReference type="KEGG" id="rpm:RSPPHO_02626"/>
<dbReference type="PANTHER" id="PTHR30203:SF29">
    <property type="entry name" value="PROTEIN CYAE"/>
    <property type="match status" value="1"/>
</dbReference>
<gene>
    <name evidence="3" type="ORF">RSPPHO_02626</name>
</gene>
<dbReference type="GO" id="GO:0015562">
    <property type="term" value="F:efflux transmembrane transporter activity"/>
    <property type="evidence" value="ECO:0007669"/>
    <property type="project" value="InterPro"/>
</dbReference>
<dbReference type="eggNOG" id="COG1538">
    <property type="taxonomic scope" value="Bacteria"/>
</dbReference>
<feature type="signal peptide" evidence="2">
    <location>
        <begin position="1"/>
        <end position="32"/>
    </location>
</feature>
<keyword evidence="4" id="KW-1185">Reference proteome</keyword>
<dbReference type="PANTHER" id="PTHR30203">
    <property type="entry name" value="OUTER MEMBRANE CATION EFFLUX PROTEIN"/>
    <property type="match status" value="1"/>
</dbReference>
<dbReference type="STRING" id="1150469.RSPPHO_02626"/>
<dbReference type="InterPro" id="IPR010131">
    <property type="entry name" value="MdtP/NodT-like"/>
</dbReference>
<evidence type="ECO:0000256" key="1">
    <source>
        <dbReference type="SAM" id="MobiDB-lite"/>
    </source>
</evidence>
<dbReference type="SUPFAM" id="SSF56954">
    <property type="entry name" value="Outer membrane efflux proteins (OEP)"/>
    <property type="match status" value="1"/>
</dbReference>
<dbReference type="PATRIC" id="fig|1150469.3.peg.2985"/>
<feature type="region of interest" description="Disordered" evidence="1">
    <location>
        <begin position="469"/>
        <end position="500"/>
    </location>
</feature>
<dbReference type="PROSITE" id="PS51257">
    <property type="entry name" value="PROKAR_LIPOPROTEIN"/>
    <property type="match status" value="1"/>
</dbReference>
<reference evidence="3 4" key="1">
    <citation type="submission" date="2012-02" db="EMBL/GenBank/DDBJ databases">
        <title>Shotgun genome sequence of Phaeospirillum photometricum DSM 122.</title>
        <authorList>
            <person name="Duquesne K."/>
            <person name="Sturgis J."/>
        </authorList>
    </citation>
    <scope>NUCLEOTIDE SEQUENCE [LARGE SCALE GENOMIC DNA]</scope>
    <source>
        <strain evidence="4">DSM122</strain>
    </source>
</reference>
<accession>H6SMW7</accession>
<name>H6SMW7_PARPM</name>
<keyword evidence="2" id="KW-0732">Signal</keyword>
<proteinExistence type="predicted"/>
<dbReference type="HOGENOM" id="CLU_023283_0_0_5"/>
<evidence type="ECO:0000313" key="3">
    <source>
        <dbReference type="EMBL" id="CCG09252.1"/>
    </source>
</evidence>
<sequence>MTRGMKMGVSMKMRLGLSVSFLALLSACAVQPEPFTASDLAQQALDDRLALFKDTAPLAGPMTLDEAMARALAHNLDKRSKMMEEALALGQTEVDAFEMLPKLAANAGYTYRSEYYATRSRDLVTGITNPNINPTYSQDREVFTSDLTMSWNILDFGVSYYTAHQNANRALIAQERRRKAVHTLVQEVRTAFWRTAAYQTLKGDVDRTMQEAQAALERSRIVERENLRAPAEALRYQKSLLETLRQLTLLQQDLSTAPLELAALVNLPPSQDIRVVVPADLAVRIWDMPLERMEDLAFNNNPDLREQGYQTRIAVEETRKAILKLLPGVSLTAGPQYDSNSFLVDQQWFSAGAKLSWSLMNLVAAPTTLKLADTNEKVAEARRLALRMAVLAQVHVAERQFRNAVTQFRQSDALWSVDRRLAELSEARSASNAQGVLERVAAQASSITSQVRRFQGYAQMEQAYAKILSTLGEDPLPPESAGPQASPSGAPGAVLAAQQP</sequence>
<evidence type="ECO:0000313" key="4">
    <source>
        <dbReference type="Proteomes" id="UP000033220"/>
    </source>
</evidence>
<feature type="chain" id="PRO_5003607176" evidence="2">
    <location>
        <begin position="33"/>
        <end position="500"/>
    </location>
</feature>
<dbReference type="Proteomes" id="UP000033220">
    <property type="component" value="Chromosome DSM 122"/>
</dbReference>